<keyword evidence="5" id="KW-0805">Transcription regulation</keyword>
<evidence type="ECO:0000256" key="1">
    <source>
        <dbReference type="ARBA" id="ARBA00004123"/>
    </source>
</evidence>
<evidence type="ECO:0000256" key="8">
    <source>
        <dbReference type="SAM" id="Coils"/>
    </source>
</evidence>
<comment type="subcellular location">
    <subcellularLocation>
        <location evidence="1">Nucleus</location>
    </subcellularLocation>
</comment>
<dbReference type="InterPro" id="IPR002515">
    <property type="entry name" value="Znf_C2H2C"/>
</dbReference>
<evidence type="ECO:0000256" key="4">
    <source>
        <dbReference type="ARBA" id="ARBA00022833"/>
    </source>
</evidence>
<feature type="compositionally biased region" description="Basic and acidic residues" evidence="9">
    <location>
        <begin position="56"/>
        <end position="67"/>
    </location>
</feature>
<evidence type="ECO:0000259" key="10">
    <source>
        <dbReference type="PROSITE" id="PS50802"/>
    </source>
</evidence>
<dbReference type="InterPro" id="IPR036060">
    <property type="entry name" value="Znf_C2H2C_sf"/>
</dbReference>
<dbReference type="Gene3D" id="3.90.70.80">
    <property type="match status" value="1"/>
</dbReference>
<feature type="domain" description="OTU" evidence="10">
    <location>
        <begin position="1153"/>
        <end position="1283"/>
    </location>
</feature>
<dbReference type="PROSITE" id="PS51802">
    <property type="entry name" value="ZF_CCHHC"/>
    <property type="match status" value="1"/>
</dbReference>
<evidence type="ECO:0000256" key="5">
    <source>
        <dbReference type="ARBA" id="ARBA00023015"/>
    </source>
</evidence>
<keyword evidence="12" id="KW-1185">Reference proteome</keyword>
<sequence length="1312" mass="153306">MSKNKHDSSSCSNDNFHTEKVFVSNKKSGLVSNKEPKNGFMVGRKFNETITNNEFETNKEKDFEKQENQFVPCVNTYSQTLSEEDSESSSTELIENTTQSSNSDDTDDDHVSTFSKLSLNQGNKDQQLPSEGSSCESDYTVSQPSKQFPINNIPFFEEEKNIMLREEIKYLRDRITQLINEKVNLDFEVKTLKLEKEKLLENIDLLNEKLFNLSFIQPKKNISDKVDFDKMSFMSSPVSEEQQKRKNEPIKSSIFESTQITKFDQFFTGDTTQNNFVETGRDILSKNQKVCPTPGCDGNGNINPNRSRHYKVKYCPLAFQKKEQKARKKSTKEVVNFDQNLNNIISLKNCELEKVKSELNQYMLHANKLRDENITLKNEKSFFQNTQSNLLKSQISSLKSVEQDLRIKVKELEDRLKFVNNEYQKNLEFKNQEISDLKALIDCKNGIIKACQKEISDCRNFRSSENLLFKKEDNYTEQLKGSLTKSVEENFQKSDEKPIIQLTNGLQQCPYCEICEHPLQNQERCSGVRRKLESLKVLAYGINNVLAENLEHKVTCDECHQCPSTSKSVLTQIKYEAKHQYRISVDFFYDALASKQVFDILSESGNTVKGFIQEIIRNPFGLTLFSDIQLKIWKKIYQYNPVLYFDATGSIVRDIKGQKKPFLYSMVAHDTNSKQIIPIVEFITTLHTTSNISKFILTIKHFFKDSNLTLLPKVVVTDFSWPLIKSVLEIYNKMAVIDYLIWSYDLINEPINGCNIECVIYLCATHFLKNIVKQANKTNANEKAKKALIFSFTLLQNSQTLKQIENYLINIYNIFNSRYLDETTCFSIGLIKDEILFRRLDKTNVILTDDEVEKESVSYHFQRNNANFQETEDSLIRLSPFSKHFKLFLCKIAASIDLAKDNSKLGKRYEENEYFSLELFEIIKKQLHLIPLWSGIVVSVFQDKHKKLFSNKKNRFTNNPVENWFMNLKNFIILNDKKYISEYTSLVYKSLRKKIFSGFFDEEDNDKKSNLNFKSLNSRKEIWRRKLDVKKREKGFYYKRLKNLGSFEFEFNDETELNNSSEFISVFDVLKNNSFHTRDDFYHVVNDIFNLYESISYQNSIEKLNEEFKKKRSSLIKLVEVMRRRIPSCLKNFSFSKDYSFRSLLDAHGLFECNAYVVNGDGNCFYYSISSIIFDNPDLFKLIKMGSIFILLEYKDFFEIILNEKAYDENFNDFIMNLAVLNAWANELIMLATSILLERGLICFCLNEANKMHYSNLFDLGFDENESIHIGFKNNHFVPIIGKIDKKLSNQSTNLYCEFLEKFNSFRKFKEI</sequence>
<comment type="caution">
    <text evidence="11">The sequence shown here is derived from an EMBL/GenBank/DDBJ whole genome shotgun (WGS) entry which is preliminary data.</text>
</comment>
<reference evidence="11" key="1">
    <citation type="submission" date="2021-02" db="EMBL/GenBank/DDBJ databases">
        <authorList>
            <person name="Nowell W R."/>
        </authorList>
    </citation>
    <scope>NUCLEOTIDE SEQUENCE</scope>
    <source>
        <strain evidence="11">Ploen Becks lab</strain>
    </source>
</reference>
<dbReference type="GO" id="GO:0006355">
    <property type="term" value="P:regulation of DNA-templated transcription"/>
    <property type="evidence" value="ECO:0007669"/>
    <property type="project" value="InterPro"/>
</dbReference>
<dbReference type="Pfam" id="PF01530">
    <property type="entry name" value="zf-C2HC"/>
    <property type="match status" value="1"/>
</dbReference>
<keyword evidence="3" id="KW-0863">Zinc-finger</keyword>
<keyword evidence="4" id="KW-0862">Zinc</keyword>
<keyword evidence="7" id="KW-0539">Nucleus</keyword>
<dbReference type="Gene3D" id="4.10.320.30">
    <property type="match status" value="1"/>
</dbReference>
<evidence type="ECO:0000256" key="2">
    <source>
        <dbReference type="ARBA" id="ARBA00022723"/>
    </source>
</evidence>
<dbReference type="Proteomes" id="UP000663879">
    <property type="component" value="Unassembled WGS sequence"/>
</dbReference>
<dbReference type="GO" id="GO:0008270">
    <property type="term" value="F:zinc ion binding"/>
    <property type="evidence" value="ECO:0007669"/>
    <property type="project" value="UniProtKB-KW"/>
</dbReference>
<gene>
    <name evidence="11" type="ORF">OXX778_LOCUS9758</name>
</gene>
<organism evidence="11 12">
    <name type="scientific">Brachionus calyciflorus</name>
    <dbReference type="NCBI Taxonomy" id="104777"/>
    <lineage>
        <taxon>Eukaryota</taxon>
        <taxon>Metazoa</taxon>
        <taxon>Spiralia</taxon>
        <taxon>Gnathifera</taxon>
        <taxon>Rotifera</taxon>
        <taxon>Eurotatoria</taxon>
        <taxon>Monogononta</taxon>
        <taxon>Pseudotrocha</taxon>
        <taxon>Ploima</taxon>
        <taxon>Brachionidae</taxon>
        <taxon>Brachionus</taxon>
    </lineage>
</organism>
<feature type="region of interest" description="Disordered" evidence="9">
    <location>
        <begin position="49"/>
        <end position="143"/>
    </location>
</feature>
<dbReference type="SUPFAM" id="SSF54001">
    <property type="entry name" value="Cysteine proteinases"/>
    <property type="match status" value="1"/>
</dbReference>
<evidence type="ECO:0000313" key="12">
    <source>
        <dbReference type="Proteomes" id="UP000663879"/>
    </source>
</evidence>
<dbReference type="EMBL" id="CAJNOC010001468">
    <property type="protein sequence ID" value="CAF0867508.1"/>
    <property type="molecule type" value="Genomic_DNA"/>
</dbReference>
<dbReference type="OrthoDB" id="6161731at2759"/>
<keyword evidence="6" id="KW-0804">Transcription</keyword>
<feature type="compositionally biased region" description="Polar residues" evidence="9">
    <location>
        <begin position="116"/>
        <end position="143"/>
    </location>
</feature>
<name>A0A813XNF8_9BILA</name>
<dbReference type="InterPro" id="IPR003323">
    <property type="entry name" value="OTU_dom"/>
</dbReference>
<feature type="coiled-coil region" evidence="8">
    <location>
        <begin position="352"/>
        <end position="440"/>
    </location>
</feature>
<feature type="compositionally biased region" description="Low complexity" evidence="9">
    <location>
        <begin position="88"/>
        <end position="103"/>
    </location>
</feature>
<dbReference type="CDD" id="cd22744">
    <property type="entry name" value="OTU"/>
    <property type="match status" value="1"/>
</dbReference>
<accession>A0A813XNF8</accession>
<dbReference type="InterPro" id="IPR038765">
    <property type="entry name" value="Papain-like_cys_pep_sf"/>
</dbReference>
<dbReference type="GO" id="GO:0005634">
    <property type="term" value="C:nucleus"/>
    <property type="evidence" value="ECO:0007669"/>
    <property type="project" value="UniProtKB-SubCell"/>
</dbReference>
<evidence type="ECO:0000256" key="6">
    <source>
        <dbReference type="ARBA" id="ARBA00023163"/>
    </source>
</evidence>
<proteinExistence type="predicted"/>
<keyword evidence="8" id="KW-0175">Coiled coil</keyword>
<protein>
    <recommendedName>
        <fullName evidence="10">OTU domain-containing protein</fullName>
    </recommendedName>
</protein>
<dbReference type="PROSITE" id="PS50802">
    <property type="entry name" value="OTU"/>
    <property type="match status" value="1"/>
</dbReference>
<evidence type="ECO:0000256" key="3">
    <source>
        <dbReference type="ARBA" id="ARBA00022771"/>
    </source>
</evidence>
<keyword evidence="2" id="KW-0479">Metal-binding</keyword>
<dbReference type="SUPFAM" id="SSF103637">
    <property type="entry name" value="CCHHC domain"/>
    <property type="match status" value="1"/>
</dbReference>
<evidence type="ECO:0000256" key="7">
    <source>
        <dbReference type="ARBA" id="ARBA00023242"/>
    </source>
</evidence>
<feature type="coiled-coil region" evidence="8">
    <location>
        <begin position="161"/>
        <end position="209"/>
    </location>
</feature>
<evidence type="ECO:0000256" key="9">
    <source>
        <dbReference type="SAM" id="MobiDB-lite"/>
    </source>
</evidence>
<evidence type="ECO:0000313" key="11">
    <source>
        <dbReference type="EMBL" id="CAF0867508.1"/>
    </source>
</evidence>